<evidence type="ECO:0000256" key="2">
    <source>
        <dbReference type="ARBA" id="ARBA00022490"/>
    </source>
</evidence>
<proteinExistence type="inferred from homology"/>
<dbReference type="EMBL" id="DF238808">
    <property type="protein sequence ID" value="GAC97208.1"/>
    <property type="molecule type" value="Genomic_DNA"/>
</dbReference>
<dbReference type="Pfam" id="PF04669">
    <property type="entry name" value="PBDC1"/>
    <property type="match status" value="1"/>
</dbReference>
<dbReference type="OrthoDB" id="10248897at2759"/>
<feature type="domain" description="Polysaccharide biosynthesis" evidence="5">
    <location>
        <begin position="75"/>
        <end position="207"/>
    </location>
</feature>
<sequence length="226" mass="26252">MQALQPSHFKLLNFVRRQTILGVPEITTCRPNIDLLQLAHATWPEVADLRRRFDHVSNMSTGTFDANKAQNLPEIEKQMAVRCVEHAQTYWNLLEKIKPSTLRLTKIDDEMYEDFQASFPEFAESGDPKSVLKIDEEAMKSPAGKEKWRLFINKYENKVADFNFGTLIRTDASDEYTQFNTTFVTRLQFYVYEIARCRRGLNDWVYEKAQKEAAKEKAKKAESAAK</sequence>
<keyword evidence="7" id="KW-1185">Reference proteome</keyword>
<dbReference type="AlphaFoldDB" id="R9P732"/>
<comment type="similarity">
    <text evidence="3">Belongs to the PBDC1 family.</text>
</comment>
<dbReference type="STRING" id="1305764.R9P732"/>
<gene>
    <name evidence="6" type="ORF">PHSY_004793</name>
</gene>
<dbReference type="GeneID" id="24110074"/>
<dbReference type="eggNOG" id="KOG4093">
    <property type="taxonomic scope" value="Eukaryota"/>
</dbReference>
<evidence type="ECO:0000256" key="4">
    <source>
        <dbReference type="ARBA" id="ARBA00069779"/>
    </source>
</evidence>
<evidence type="ECO:0000256" key="1">
    <source>
        <dbReference type="ARBA" id="ARBA00004496"/>
    </source>
</evidence>
<dbReference type="Gene3D" id="1.10.3560.10">
    <property type="entry name" value="yst0336 like domain"/>
    <property type="match status" value="1"/>
</dbReference>
<reference evidence="7" key="1">
    <citation type="journal article" date="2013" name="Genome Announc.">
        <title>Draft genome sequence of the basidiomycetous yeast-like fungus Pseudozyma hubeiensis SY62, which produces an abundant amount of the biosurfactant mannosylerythritol lipids.</title>
        <authorList>
            <person name="Konishi M."/>
            <person name="Hatada Y."/>
            <person name="Horiuchi J."/>
        </authorList>
    </citation>
    <scope>NUCLEOTIDE SEQUENCE [LARGE SCALE GENOMIC DNA]</scope>
    <source>
        <strain evidence="7">SY62</strain>
    </source>
</reference>
<evidence type="ECO:0000313" key="7">
    <source>
        <dbReference type="Proteomes" id="UP000014071"/>
    </source>
</evidence>
<accession>R9P732</accession>
<dbReference type="InterPro" id="IPR021148">
    <property type="entry name" value="Polysacc_synth_dom"/>
</dbReference>
<keyword evidence="2" id="KW-0963">Cytoplasm</keyword>
<dbReference type="PANTHER" id="PTHR13410">
    <property type="entry name" value="PROTEIN PBDC1"/>
    <property type="match status" value="1"/>
</dbReference>
<evidence type="ECO:0000256" key="3">
    <source>
        <dbReference type="ARBA" id="ARBA00061201"/>
    </source>
</evidence>
<protein>
    <recommendedName>
        <fullName evidence="4">Protein PBDC1 homolog</fullName>
    </recommendedName>
</protein>
<dbReference type="InterPro" id="IPR008476">
    <property type="entry name" value="PBDC1_metazoa/fungi"/>
</dbReference>
<evidence type="ECO:0000313" key="6">
    <source>
        <dbReference type="EMBL" id="GAC97208.1"/>
    </source>
</evidence>
<dbReference type="Proteomes" id="UP000014071">
    <property type="component" value="Unassembled WGS sequence"/>
</dbReference>
<organism evidence="6 7">
    <name type="scientific">Pseudozyma hubeiensis (strain SY62)</name>
    <name type="common">Yeast</name>
    <dbReference type="NCBI Taxonomy" id="1305764"/>
    <lineage>
        <taxon>Eukaryota</taxon>
        <taxon>Fungi</taxon>
        <taxon>Dikarya</taxon>
        <taxon>Basidiomycota</taxon>
        <taxon>Ustilaginomycotina</taxon>
        <taxon>Ustilaginomycetes</taxon>
        <taxon>Ustilaginales</taxon>
        <taxon>Ustilaginaceae</taxon>
        <taxon>Pseudozyma</taxon>
    </lineage>
</organism>
<dbReference type="InterPro" id="IPR023139">
    <property type="entry name" value="PBDC1-like_dom_sf"/>
</dbReference>
<dbReference type="RefSeq" id="XP_012190795.1">
    <property type="nucleotide sequence ID" value="XM_012335405.1"/>
</dbReference>
<comment type="subcellular location">
    <subcellularLocation>
        <location evidence="1">Cytoplasm</location>
    </subcellularLocation>
</comment>
<dbReference type="FunFam" id="1.10.3560.10:FF:000001">
    <property type="entry name" value="Protein PBDC1 homolog"/>
    <property type="match status" value="1"/>
</dbReference>
<dbReference type="GO" id="GO:0005737">
    <property type="term" value="C:cytoplasm"/>
    <property type="evidence" value="ECO:0007669"/>
    <property type="project" value="UniProtKB-SubCell"/>
</dbReference>
<dbReference type="PANTHER" id="PTHR13410:SF9">
    <property type="entry name" value="PROTEIN PBDC1"/>
    <property type="match status" value="1"/>
</dbReference>
<dbReference type="HOGENOM" id="CLU_103791_1_0_1"/>
<evidence type="ECO:0000259" key="5">
    <source>
        <dbReference type="Pfam" id="PF04669"/>
    </source>
</evidence>
<name>R9P732_PSEHS</name>